<keyword evidence="2" id="KW-1185">Reference proteome</keyword>
<gene>
    <name evidence="1" type="ORF">PVK06_044176</name>
</gene>
<sequence length="102" mass="12021">MKFETLRIEECFNVKLVRKVFRSLLEQFAIKVMDIKKTKDIDTIRIDELIDLLQTFEISIDKTRKNKSKAKKNIELQIASPIAIEDMAFKKLTRKSKKFDGN</sequence>
<accession>A0ABR0MQF4</accession>
<protein>
    <recommendedName>
        <fullName evidence="3">Gag-pol polyprotein</fullName>
    </recommendedName>
</protein>
<comment type="caution">
    <text evidence="1">The sequence shown here is derived from an EMBL/GenBank/DDBJ whole genome shotgun (WGS) entry which is preliminary data.</text>
</comment>
<proteinExistence type="predicted"/>
<evidence type="ECO:0000313" key="1">
    <source>
        <dbReference type="EMBL" id="KAK5776217.1"/>
    </source>
</evidence>
<reference evidence="1 2" key="1">
    <citation type="submission" date="2023-03" db="EMBL/GenBank/DDBJ databases">
        <title>WGS of Gossypium arboreum.</title>
        <authorList>
            <person name="Yu D."/>
        </authorList>
    </citation>
    <scope>NUCLEOTIDE SEQUENCE [LARGE SCALE GENOMIC DNA]</scope>
    <source>
        <tissue evidence="1">Leaf</tissue>
    </source>
</reference>
<name>A0ABR0MQF4_GOSAR</name>
<organism evidence="1 2">
    <name type="scientific">Gossypium arboreum</name>
    <name type="common">Tree cotton</name>
    <name type="synonym">Gossypium nanking</name>
    <dbReference type="NCBI Taxonomy" id="29729"/>
    <lineage>
        <taxon>Eukaryota</taxon>
        <taxon>Viridiplantae</taxon>
        <taxon>Streptophyta</taxon>
        <taxon>Embryophyta</taxon>
        <taxon>Tracheophyta</taxon>
        <taxon>Spermatophyta</taxon>
        <taxon>Magnoliopsida</taxon>
        <taxon>eudicotyledons</taxon>
        <taxon>Gunneridae</taxon>
        <taxon>Pentapetalae</taxon>
        <taxon>rosids</taxon>
        <taxon>malvids</taxon>
        <taxon>Malvales</taxon>
        <taxon>Malvaceae</taxon>
        <taxon>Malvoideae</taxon>
        <taxon>Gossypium</taxon>
    </lineage>
</organism>
<dbReference type="Proteomes" id="UP001358586">
    <property type="component" value="Chromosome 12"/>
</dbReference>
<dbReference type="EMBL" id="JARKNE010000012">
    <property type="protein sequence ID" value="KAK5776217.1"/>
    <property type="molecule type" value="Genomic_DNA"/>
</dbReference>
<evidence type="ECO:0000313" key="2">
    <source>
        <dbReference type="Proteomes" id="UP001358586"/>
    </source>
</evidence>
<evidence type="ECO:0008006" key="3">
    <source>
        <dbReference type="Google" id="ProtNLM"/>
    </source>
</evidence>